<protein>
    <submittedName>
        <fullName evidence="1">Uncharacterized protein</fullName>
    </submittedName>
</protein>
<dbReference type="EMBL" id="BPLR01014629">
    <property type="protein sequence ID" value="GIY70133.1"/>
    <property type="molecule type" value="Genomic_DNA"/>
</dbReference>
<sequence length="116" mass="13342">MNMTSLPILPPSTQKGFLPEKSFYHVIRKASLLSYDLVHFSTKINYILCPRTMEVPSIQTTTLLILGCRQIYSPQYFTPLCFLKGVCIVRDYSIKTPWETYTGLVAIAFRTQILMK</sequence>
<organism evidence="1 2">
    <name type="scientific">Caerostris extrusa</name>
    <name type="common">Bark spider</name>
    <name type="synonym">Caerostris bankana</name>
    <dbReference type="NCBI Taxonomy" id="172846"/>
    <lineage>
        <taxon>Eukaryota</taxon>
        <taxon>Metazoa</taxon>
        <taxon>Ecdysozoa</taxon>
        <taxon>Arthropoda</taxon>
        <taxon>Chelicerata</taxon>
        <taxon>Arachnida</taxon>
        <taxon>Araneae</taxon>
        <taxon>Araneomorphae</taxon>
        <taxon>Entelegynae</taxon>
        <taxon>Araneoidea</taxon>
        <taxon>Araneidae</taxon>
        <taxon>Caerostris</taxon>
    </lineage>
</organism>
<gene>
    <name evidence="1" type="ORF">CEXT_257961</name>
</gene>
<dbReference type="AlphaFoldDB" id="A0AAV4VJ47"/>
<comment type="caution">
    <text evidence="1">The sequence shown here is derived from an EMBL/GenBank/DDBJ whole genome shotgun (WGS) entry which is preliminary data.</text>
</comment>
<reference evidence="1 2" key="1">
    <citation type="submission" date="2021-06" db="EMBL/GenBank/DDBJ databases">
        <title>Caerostris extrusa draft genome.</title>
        <authorList>
            <person name="Kono N."/>
            <person name="Arakawa K."/>
        </authorList>
    </citation>
    <scope>NUCLEOTIDE SEQUENCE [LARGE SCALE GENOMIC DNA]</scope>
</reference>
<accession>A0AAV4VJ47</accession>
<dbReference type="Proteomes" id="UP001054945">
    <property type="component" value="Unassembled WGS sequence"/>
</dbReference>
<keyword evidence="2" id="KW-1185">Reference proteome</keyword>
<evidence type="ECO:0000313" key="2">
    <source>
        <dbReference type="Proteomes" id="UP001054945"/>
    </source>
</evidence>
<evidence type="ECO:0000313" key="1">
    <source>
        <dbReference type="EMBL" id="GIY70133.1"/>
    </source>
</evidence>
<name>A0AAV4VJ47_CAEEX</name>
<proteinExistence type="predicted"/>